<evidence type="ECO:0000313" key="5">
    <source>
        <dbReference type="Proteomes" id="UP001219630"/>
    </source>
</evidence>
<proteinExistence type="predicted"/>
<protein>
    <submittedName>
        <fullName evidence="4">Alpha-N-acetylglucosaminidase</fullName>
    </submittedName>
</protein>
<dbReference type="CDD" id="cd00063">
    <property type="entry name" value="FN3"/>
    <property type="match status" value="1"/>
</dbReference>
<dbReference type="PROSITE" id="PS50853">
    <property type="entry name" value="FN3"/>
    <property type="match status" value="1"/>
</dbReference>
<reference evidence="4 5" key="1">
    <citation type="submission" date="2022-12" db="EMBL/GenBank/DDBJ databases">
        <title>Complete genome sequencing of Dickeya lacustris type strain LMG30899.</title>
        <authorList>
            <person name="Dobhal S."/>
            <person name="Arizala D."/>
            <person name="Arif M."/>
        </authorList>
    </citation>
    <scope>NUCLEOTIDE SEQUENCE [LARGE SCALE GENOMIC DNA]</scope>
    <source>
        <strain evidence="4 5">LMG30899</strain>
    </source>
</reference>
<feature type="signal peptide" evidence="2">
    <location>
        <begin position="1"/>
        <end position="49"/>
    </location>
</feature>
<dbReference type="Pfam" id="PF00041">
    <property type="entry name" value="fn3"/>
    <property type="match status" value="1"/>
</dbReference>
<sequence>MNTRVNRVCLDNPLSCAHRYSRGFSRTHIRLCRLLASALFSLCALHAQADETAAKTCAGSVAGVAQQRFDTADQDLPYPKINGLYQRPAQTGVALVGTNDGLANKYVEPIHRAQEGDYLLLHAGEHLTLAGQGYFLLRWDFAYYNHGGTLLADNAPLLTLAQGQVKRVALTDRYAPDYPLDGIPGRSGVWNAGLQISTAQPMVPFSVGQPAGNGEVMPTLWRNEIFYLDGTVTLTQREGDVDYNLAVTPLTLAEVNQQLADTRHRASAQRLRNGISLDPYTGETQPPASPDALSAAVLSGSVVQLDWLNCSDNERGVIVEYSYGGNFEEGADGTIAKAYAAGEAYTSAESLPPGSTSIEIGTLTPATTYAFRVKAYNQAGDSAYSNVVSVTTPPAQAPDEAWKTQDIGKPAHAGTTHEENGVLTLEAQNGEMWSAEDNTYFVYQTLKGDGSLTARLIDLRYSAPDAKTGVMMRSTLSANSAYVLSGYTASAGAMSQWRSRDGSATGNKGRFAKSDDGSQPLWLRLTRDGNAFISQVSYDGVSWSLLNKQINQNMPDTLYVGLTLSSHSGSHPHGNHGGAVSFDNVSIKR</sequence>
<dbReference type="Gene3D" id="2.60.40.10">
    <property type="entry name" value="Immunoglobulins"/>
    <property type="match status" value="1"/>
</dbReference>
<accession>A0ABY8G774</accession>
<gene>
    <name evidence="4" type="ORF">O1Q98_00170</name>
</gene>
<dbReference type="InterPro" id="IPR003961">
    <property type="entry name" value="FN3_dom"/>
</dbReference>
<evidence type="ECO:0000259" key="3">
    <source>
        <dbReference type="PROSITE" id="PS50853"/>
    </source>
</evidence>
<dbReference type="InterPro" id="IPR013783">
    <property type="entry name" value="Ig-like_fold"/>
</dbReference>
<dbReference type="InterPro" id="IPR036116">
    <property type="entry name" value="FN3_sf"/>
</dbReference>
<dbReference type="SUPFAM" id="SSF49265">
    <property type="entry name" value="Fibronectin type III"/>
    <property type="match status" value="1"/>
</dbReference>
<keyword evidence="5" id="KW-1185">Reference proteome</keyword>
<feature type="chain" id="PRO_5045662377" evidence="2">
    <location>
        <begin position="50"/>
        <end position="589"/>
    </location>
</feature>
<evidence type="ECO:0000256" key="2">
    <source>
        <dbReference type="SAM" id="SignalP"/>
    </source>
</evidence>
<keyword evidence="2" id="KW-0732">Signal</keyword>
<evidence type="ECO:0000256" key="1">
    <source>
        <dbReference type="SAM" id="MobiDB-lite"/>
    </source>
</evidence>
<feature type="domain" description="Fibronectin type-III" evidence="3">
    <location>
        <begin position="289"/>
        <end position="395"/>
    </location>
</feature>
<evidence type="ECO:0000313" key="4">
    <source>
        <dbReference type="EMBL" id="WFN55792.1"/>
    </source>
</evidence>
<dbReference type="Gene3D" id="2.60.120.200">
    <property type="match status" value="1"/>
</dbReference>
<dbReference type="Proteomes" id="UP001219630">
    <property type="component" value="Chromosome"/>
</dbReference>
<dbReference type="RefSeq" id="WP_240632768.1">
    <property type="nucleotide sequence ID" value="NZ_CP114280.1"/>
</dbReference>
<dbReference type="EMBL" id="CP114280">
    <property type="protein sequence ID" value="WFN55792.1"/>
    <property type="molecule type" value="Genomic_DNA"/>
</dbReference>
<dbReference type="SMART" id="SM00060">
    <property type="entry name" value="FN3"/>
    <property type="match status" value="1"/>
</dbReference>
<name>A0ABY8G774_9GAMM</name>
<feature type="region of interest" description="Disordered" evidence="1">
    <location>
        <begin position="569"/>
        <end position="589"/>
    </location>
</feature>
<organism evidence="4 5">
    <name type="scientific">Dickeya lacustris</name>
    <dbReference type="NCBI Taxonomy" id="2259638"/>
    <lineage>
        <taxon>Bacteria</taxon>
        <taxon>Pseudomonadati</taxon>
        <taxon>Pseudomonadota</taxon>
        <taxon>Gammaproteobacteria</taxon>
        <taxon>Enterobacterales</taxon>
        <taxon>Pectobacteriaceae</taxon>
        <taxon>Dickeya</taxon>
    </lineage>
</organism>